<comment type="caution">
    <text evidence="1">The sequence shown here is derived from an EMBL/GenBank/DDBJ whole genome shotgun (WGS) entry which is preliminary data.</text>
</comment>
<dbReference type="EMBL" id="QSTW01000039">
    <property type="protein sequence ID" value="RGM84794.1"/>
    <property type="molecule type" value="Genomic_DNA"/>
</dbReference>
<organism evidence="1 2">
    <name type="scientific">Phocaeicola plebeius</name>
    <dbReference type="NCBI Taxonomy" id="310297"/>
    <lineage>
        <taxon>Bacteria</taxon>
        <taxon>Pseudomonadati</taxon>
        <taxon>Bacteroidota</taxon>
        <taxon>Bacteroidia</taxon>
        <taxon>Bacteroidales</taxon>
        <taxon>Bacteroidaceae</taxon>
        <taxon>Phocaeicola</taxon>
    </lineage>
</organism>
<accession>A0A3E4Z3W5</accession>
<dbReference type="Proteomes" id="UP000260814">
    <property type="component" value="Unassembled WGS sequence"/>
</dbReference>
<name>A0A3E4Z3W5_9BACT</name>
<proteinExistence type="predicted"/>
<evidence type="ECO:0000313" key="2">
    <source>
        <dbReference type="Proteomes" id="UP000260814"/>
    </source>
</evidence>
<dbReference type="RefSeq" id="WP_117703021.1">
    <property type="nucleotide sequence ID" value="NZ_QSTW01000039.1"/>
</dbReference>
<evidence type="ECO:0000313" key="1">
    <source>
        <dbReference type="EMBL" id="RGM84794.1"/>
    </source>
</evidence>
<gene>
    <name evidence="1" type="ORF">DXB87_16925</name>
</gene>
<sequence length="143" mass="17234">MKQIQFSQTYDNERAHRQVKQLMMQHKQLHIQINGEAWISSQGTTRIRYIFNRQSWHWILNYLQTGDYEDFGIFPSNITKTIEDTQTTCLKELIEQKCNIARIPFLRETEAYIRLRGLFRFGKLYFSIKRSDEFIDYLNSKGL</sequence>
<protein>
    <submittedName>
        <fullName evidence="1">Uncharacterized protein</fullName>
    </submittedName>
</protein>
<dbReference type="AlphaFoldDB" id="A0A3E4Z3W5"/>
<reference evidence="1 2" key="1">
    <citation type="submission" date="2018-08" db="EMBL/GenBank/DDBJ databases">
        <title>A genome reference for cultivated species of the human gut microbiota.</title>
        <authorList>
            <person name="Zou Y."/>
            <person name="Xue W."/>
            <person name="Luo G."/>
        </authorList>
    </citation>
    <scope>NUCLEOTIDE SEQUENCE [LARGE SCALE GENOMIC DNA]</scope>
    <source>
        <strain evidence="1 2">OM06-2</strain>
    </source>
</reference>